<name>A0A9D1A7I0_9FIRM</name>
<evidence type="ECO:0000259" key="2">
    <source>
        <dbReference type="Pfam" id="PF03313"/>
    </source>
</evidence>
<accession>A0A9D1A7I0</accession>
<comment type="caution">
    <text evidence="3">The sequence shown here is derived from an EMBL/GenBank/DDBJ whole genome shotgun (WGS) entry which is preliminary data.</text>
</comment>
<dbReference type="GO" id="GO:0019450">
    <property type="term" value="P:L-cysteine catabolic process to pyruvate"/>
    <property type="evidence" value="ECO:0007669"/>
    <property type="project" value="TreeGrafter"/>
</dbReference>
<dbReference type="Pfam" id="PF03313">
    <property type="entry name" value="SDH_alpha"/>
    <property type="match status" value="1"/>
</dbReference>
<proteinExistence type="inferred from homology"/>
<evidence type="ECO:0000313" key="3">
    <source>
        <dbReference type="EMBL" id="HIR06263.1"/>
    </source>
</evidence>
<protein>
    <recommendedName>
        <fullName evidence="1">UPF0597 protein IAB28_09930</fullName>
    </recommendedName>
</protein>
<dbReference type="InterPro" id="IPR005130">
    <property type="entry name" value="Ser_deHydtase-like_asu"/>
</dbReference>
<dbReference type="GO" id="GO:0080146">
    <property type="term" value="F:L-cysteine desulfhydrase activity"/>
    <property type="evidence" value="ECO:0007669"/>
    <property type="project" value="TreeGrafter"/>
</dbReference>
<dbReference type="HAMAP" id="MF_01845">
    <property type="entry name" value="UPF0597"/>
    <property type="match status" value="1"/>
</dbReference>
<dbReference type="Proteomes" id="UP000824250">
    <property type="component" value="Unassembled WGS sequence"/>
</dbReference>
<dbReference type="EMBL" id="DVGC01000058">
    <property type="protein sequence ID" value="HIR06263.1"/>
    <property type="molecule type" value="Genomic_DNA"/>
</dbReference>
<dbReference type="AlphaFoldDB" id="A0A9D1A7I0"/>
<dbReference type="PANTHER" id="PTHR30501:SF2">
    <property type="entry name" value="UPF0597 PROTEIN YHAM"/>
    <property type="match status" value="1"/>
</dbReference>
<feature type="domain" description="Serine dehydratase-like alpha subunit" evidence="2">
    <location>
        <begin position="82"/>
        <end position="416"/>
    </location>
</feature>
<dbReference type="PANTHER" id="PTHR30501">
    <property type="entry name" value="UPF0597 PROTEIN YHAM"/>
    <property type="match status" value="1"/>
</dbReference>
<evidence type="ECO:0000313" key="4">
    <source>
        <dbReference type="Proteomes" id="UP000824250"/>
    </source>
</evidence>
<organism evidence="3 4">
    <name type="scientific">Candidatus Copromonas faecavium</name>
    <name type="common">nom. illeg.</name>
    <dbReference type="NCBI Taxonomy" id="2840740"/>
    <lineage>
        <taxon>Bacteria</taxon>
        <taxon>Bacillati</taxon>
        <taxon>Bacillota</taxon>
        <taxon>Clostridia</taxon>
        <taxon>Lachnospirales</taxon>
        <taxon>Lachnospiraceae</taxon>
        <taxon>Candidatus Copromonas (nom. illeg.)</taxon>
    </lineage>
</organism>
<sequence>MHELTKLIFDDMKPALGVTEPGAIAFAVSTAKSRVPGAVRQISLRLNSGMYKNAFTCGIPGTSQVGNEYAAALGAIAADSKKGLECLDGITEDQVREARQMIADGKVRVSMSEITSRIFIEAAVTTDTGSSSVTIRDSHTNIVKIVENDRTILEKADEGEQENAMPPLIHRYTLEQLLSYVREVPLEEIQFIQAAHTMNYKLMEEGLESPRTTFSRCLLDENGGSIISEDEQKTASLLCSAAIEARVIGLSRPAMSITGSGAHGIIATMPLYAACQVRGHSEEQLLRATALSYLICMYIKEYSGRLSAFCGCAIAAGTGMACGLTYLRGGMEKEMEYTINNMASSITGMICDGGNQGCVMKGVVAVDAAYRSVDLAMKGVHIDKVHGVNGNTPEETMRYMGLIASPGMVGTEKTIVEILEHKSSGH</sequence>
<reference evidence="3" key="2">
    <citation type="journal article" date="2021" name="PeerJ">
        <title>Extensive microbial diversity within the chicken gut microbiome revealed by metagenomics and culture.</title>
        <authorList>
            <person name="Gilroy R."/>
            <person name="Ravi A."/>
            <person name="Getino M."/>
            <person name="Pursley I."/>
            <person name="Horton D.L."/>
            <person name="Alikhan N.F."/>
            <person name="Baker D."/>
            <person name="Gharbi K."/>
            <person name="Hall N."/>
            <person name="Watson M."/>
            <person name="Adriaenssens E.M."/>
            <person name="Foster-Nyarko E."/>
            <person name="Jarju S."/>
            <person name="Secka A."/>
            <person name="Antonio M."/>
            <person name="Oren A."/>
            <person name="Chaudhuri R.R."/>
            <person name="La Ragione R."/>
            <person name="Hildebrand F."/>
            <person name="Pallen M.J."/>
        </authorList>
    </citation>
    <scope>NUCLEOTIDE SEQUENCE</scope>
    <source>
        <strain evidence="3">CHK180-2868</strain>
    </source>
</reference>
<evidence type="ECO:0000256" key="1">
    <source>
        <dbReference type="HAMAP-Rule" id="MF_01845"/>
    </source>
</evidence>
<dbReference type="PIRSF" id="PIRSF006054">
    <property type="entry name" value="UCP006054"/>
    <property type="match status" value="1"/>
</dbReference>
<reference evidence="3" key="1">
    <citation type="submission" date="2020-10" db="EMBL/GenBank/DDBJ databases">
        <authorList>
            <person name="Gilroy R."/>
        </authorList>
    </citation>
    <scope>NUCLEOTIDE SEQUENCE</scope>
    <source>
        <strain evidence="3">CHK180-2868</strain>
    </source>
</reference>
<comment type="similarity">
    <text evidence="1">Belongs to the UPF0597 family.</text>
</comment>
<dbReference type="InterPro" id="IPR021144">
    <property type="entry name" value="UPF0597"/>
</dbReference>
<gene>
    <name evidence="3" type="ORF">IAB28_09930</name>
</gene>